<evidence type="ECO:0000313" key="4">
    <source>
        <dbReference type="Proteomes" id="UP000057820"/>
    </source>
</evidence>
<reference evidence="4" key="1">
    <citation type="submission" date="2015-03" db="EMBL/GenBank/DDBJ databases">
        <authorList>
            <consortium name="Pathogen Informatics"/>
        </authorList>
    </citation>
    <scope>NUCLEOTIDE SEQUENCE [LARGE SCALE GENOMIC DNA]</scope>
    <source>
        <strain evidence="4">NCTC11134</strain>
        <plasmid evidence="4">2</plasmid>
    </source>
</reference>
<name>A0A0H5PJV9_NOCFR</name>
<dbReference type="InterPro" id="IPR023393">
    <property type="entry name" value="START-like_dom_sf"/>
</dbReference>
<keyword evidence="3" id="KW-0614">Plasmid</keyword>
<accession>A0A0H5PJV9</accession>
<evidence type="ECO:0000259" key="2">
    <source>
        <dbReference type="Pfam" id="PF08327"/>
    </source>
</evidence>
<dbReference type="AlphaFoldDB" id="A0A0H5PJV9"/>
<dbReference type="Pfam" id="PF08327">
    <property type="entry name" value="AHSA1"/>
    <property type="match status" value="1"/>
</dbReference>
<dbReference type="KEGG" id="nfr:ERS450000_05133"/>
<dbReference type="InterPro" id="IPR013538">
    <property type="entry name" value="ASHA1/2-like_C"/>
</dbReference>
<comment type="similarity">
    <text evidence="1">Belongs to the AHA1 family.</text>
</comment>
<proteinExistence type="inferred from homology"/>
<dbReference type="SUPFAM" id="SSF55961">
    <property type="entry name" value="Bet v1-like"/>
    <property type="match status" value="1"/>
</dbReference>
<dbReference type="Proteomes" id="UP000057820">
    <property type="component" value="Plasmid 2"/>
</dbReference>
<protein>
    <submittedName>
        <fullName evidence="3">Activator of Hsp90 ATPase homolog 1-like protein</fullName>
    </submittedName>
</protein>
<sequence length="72" mass="7901">MTSWSRLDGAELIATRHLDADIALVWEAFTTPAHLAAFWGGRHAAVPADSVSVDLRVGGRFELRTVGGRRRE</sequence>
<dbReference type="EMBL" id="LN868939">
    <property type="protein sequence ID" value="CRY82756.1"/>
    <property type="molecule type" value="Genomic_DNA"/>
</dbReference>
<gene>
    <name evidence="3" type="ORF">ERS450000_05133</name>
</gene>
<dbReference type="RefSeq" id="WP_060594476.1">
    <property type="nucleotide sequence ID" value="NZ_CP031418.1"/>
</dbReference>
<evidence type="ECO:0000313" key="3">
    <source>
        <dbReference type="EMBL" id="CRY82756.1"/>
    </source>
</evidence>
<dbReference type="Gene3D" id="3.30.530.20">
    <property type="match status" value="1"/>
</dbReference>
<organism evidence="3 4">
    <name type="scientific">Nocardia farcinica</name>
    <dbReference type="NCBI Taxonomy" id="37329"/>
    <lineage>
        <taxon>Bacteria</taxon>
        <taxon>Bacillati</taxon>
        <taxon>Actinomycetota</taxon>
        <taxon>Actinomycetes</taxon>
        <taxon>Mycobacteriales</taxon>
        <taxon>Nocardiaceae</taxon>
        <taxon>Nocardia</taxon>
    </lineage>
</organism>
<geneLocation type="plasmid" evidence="3">
    <name>2</name>
</geneLocation>
<evidence type="ECO:0000256" key="1">
    <source>
        <dbReference type="ARBA" id="ARBA00006817"/>
    </source>
</evidence>
<feature type="domain" description="Activator of Hsp90 ATPase homologue 1/2-like C-terminal" evidence="2">
    <location>
        <begin position="19"/>
        <end position="64"/>
    </location>
</feature>
<dbReference type="CDD" id="cd07814">
    <property type="entry name" value="SRPBCC_CalC_Aha1-like"/>
    <property type="match status" value="1"/>
</dbReference>